<dbReference type="Proteomes" id="UP000194464">
    <property type="component" value="Unassembled WGS sequence"/>
</dbReference>
<evidence type="ECO:0000313" key="2">
    <source>
        <dbReference type="EMBL" id="SMQ63499.1"/>
    </source>
</evidence>
<dbReference type="PANTHER" id="PTHR47129:SF1">
    <property type="entry name" value="NMRA-LIKE DOMAIN-CONTAINING PROTEIN"/>
    <property type="match status" value="1"/>
</dbReference>
<dbReference type="RefSeq" id="WP_086473004.1">
    <property type="nucleotide sequence ID" value="NZ_FXWJ01000001.1"/>
</dbReference>
<dbReference type="EMBL" id="FXWJ01000001">
    <property type="protein sequence ID" value="SMQ63499.1"/>
    <property type="molecule type" value="Genomic_DNA"/>
</dbReference>
<organism evidence="2 3">
    <name type="scientific">Plantibacter elymi</name>
    <name type="common">nom. nud.</name>
    <dbReference type="NCBI Taxonomy" id="199708"/>
    <lineage>
        <taxon>Bacteria</taxon>
        <taxon>Bacillati</taxon>
        <taxon>Actinomycetota</taxon>
        <taxon>Actinomycetes</taxon>
        <taxon>Micrococcales</taxon>
        <taxon>Microbacteriaceae</taxon>
        <taxon>Plantibacter</taxon>
    </lineage>
</organism>
<evidence type="ECO:0000259" key="1">
    <source>
        <dbReference type="Pfam" id="PF13460"/>
    </source>
</evidence>
<protein>
    <submittedName>
        <fullName evidence="2">Uncharacterized conserved protein YbjT, contains NAD(P)-binding and DUF2867 domains</fullName>
    </submittedName>
</protein>
<feature type="domain" description="NAD(P)-binding" evidence="1">
    <location>
        <begin position="16"/>
        <end position="189"/>
    </location>
</feature>
<dbReference type="SUPFAM" id="SSF51735">
    <property type="entry name" value="NAD(P)-binding Rossmann-fold domains"/>
    <property type="match status" value="1"/>
</dbReference>
<dbReference type="Gene3D" id="3.90.25.10">
    <property type="entry name" value="UDP-galactose 4-epimerase, domain 1"/>
    <property type="match status" value="1"/>
</dbReference>
<dbReference type="CDD" id="cd05269">
    <property type="entry name" value="TMR_SDR_a"/>
    <property type="match status" value="1"/>
</dbReference>
<sequence>MTHNGPPALPELAVTGSTGAVGGHVSTLLADRGLSQRLLARTPSRAPDLPRAVVVPFAYRDDEETARALAGVRVLFMVSGAESEDRLDQHRAFVDAAARAGVEQVVYTSFVGAAPDAVFTLARDHFATEQHIRESGMVWTFLRDNFYADFMPMLVGEDGVIRGPAGAGRAAIVARRDVARVAAAVLADPSAHAGRTYGLTGPEALDFSEIAAIVAARQGREVRFHDETVEEAYESRRVWAAPDWQVDAWVSTYTSIASGAMADVTHDVESITGRPPLSLAQLLGQDG</sequence>
<evidence type="ECO:0000313" key="3">
    <source>
        <dbReference type="Proteomes" id="UP000194464"/>
    </source>
</evidence>
<dbReference type="InterPro" id="IPR016040">
    <property type="entry name" value="NAD(P)-bd_dom"/>
</dbReference>
<proteinExistence type="predicted"/>
<dbReference type="PANTHER" id="PTHR47129">
    <property type="entry name" value="QUINONE OXIDOREDUCTASE 2"/>
    <property type="match status" value="1"/>
</dbReference>
<accession>A0ABY1RBZ2</accession>
<name>A0ABY1RBZ2_9MICO</name>
<dbReference type="Pfam" id="PF13460">
    <property type="entry name" value="NAD_binding_10"/>
    <property type="match status" value="1"/>
</dbReference>
<dbReference type="InterPro" id="IPR036291">
    <property type="entry name" value="NAD(P)-bd_dom_sf"/>
</dbReference>
<gene>
    <name evidence="2" type="ORF">SAMN06295909_0889</name>
</gene>
<keyword evidence="3" id="KW-1185">Reference proteome</keyword>
<dbReference type="Gene3D" id="3.40.50.720">
    <property type="entry name" value="NAD(P)-binding Rossmann-like Domain"/>
    <property type="match status" value="1"/>
</dbReference>
<comment type="caution">
    <text evidence="2">The sequence shown here is derived from an EMBL/GenBank/DDBJ whole genome shotgun (WGS) entry which is preliminary data.</text>
</comment>
<reference evidence="2 3" key="1">
    <citation type="submission" date="2017-04" db="EMBL/GenBank/DDBJ databases">
        <authorList>
            <person name="Varghese N."/>
            <person name="Submissions S."/>
        </authorList>
    </citation>
    <scope>NUCLEOTIDE SEQUENCE [LARGE SCALE GENOMIC DNA]</scope>
    <source>
        <strain evidence="2 3">VKM Ac-1784</strain>
    </source>
</reference>
<dbReference type="InterPro" id="IPR052718">
    <property type="entry name" value="NmrA-type_oxidoreductase"/>
</dbReference>